<keyword evidence="2 3" id="KW-0548">Nucleotidyltransferase</keyword>
<gene>
    <name evidence="3" type="primary">ispD</name>
    <name evidence="4" type="ordered locus">Pedsa_1127</name>
</gene>
<dbReference type="SUPFAM" id="SSF53448">
    <property type="entry name" value="Nucleotide-diphospho-sugar transferases"/>
    <property type="match status" value="1"/>
</dbReference>
<proteinExistence type="inferred from homology"/>
<comment type="catalytic activity">
    <reaction evidence="3">
        <text>2-C-methyl-D-erythritol 4-phosphate + CTP + H(+) = 4-CDP-2-C-methyl-D-erythritol + diphosphate</text>
        <dbReference type="Rhea" id="RHEA:13429"/>
        <dbReference type="ChEBI" id="CHEBI:15378"/>
        <dbReference type="ChEBI" id="CHEBI:33019"/>
        <dbReference type="ChEBI" id="CHEBI:37563"/>
        <dbReference type="ChEBI" id="CHEBI:57823"/>
        <dbReference type="ChEBI" id="CHEBI:58262"/>
        <dbReference type="EC" id="2.7.7.60"/>
    </reaction>
</comment>
<feature type="site" description="Transition state stabilizer" evidence="3">
    <location>
        <position position="17"/>
    </location>
</feature>
<dbReference type="HOGENOM" id="CLU_061281_2_2_10"/>
<organism evidence="4 5">
    <name type="scientific">Pseudopedobacter saltans (strain ATCC 51119 / DSM 12145 / JCM 21818 / CCUG 39354 / LMG 10337 / NBRC 100064 / NCIMB 13643)</name>
    <name type="common">Pedobacter saltans</name>
    <dbReference type="NCBI Taxonomy" id="762903"/>
    <lineage>
        <taxon>Bacteria</taxon>
        <taxon>Pseudomonadati</taxon>
        <taxon>Bacteroidota</taxon>
        <taxon>Sphingobacteriia</taxon>
        <taxon>Sphingobacteriales</taxon>
        <taxon>Sphingobacteriaceae</taxon>
        <taxon>Pseudopedobacter</taxon>
    </lineage>
</organism>
<comment type="similarity">
    <text evidence="3">Belongs to the IspD/TarI cytidylyltransferase family. IspD subfamily.</text>
</comment>
<dbReference type="Gene3D" id="3.90.550.10">
    <property type="entry name" value="Spore Coat Polysaccharide Biosynthesis Protein SpsA, Chain A"/>
    <property type="match status" value="1"/>
</dbReference>
<dbReference type="KEGG" id="psn:Pedsa_1127"/>
<dbReference type="STRING" id="762903.Pedsa_1127"/>
<dbReference type="AlphaFoldDB" id="F0SC99"/>
<dbReference type="EMBL" id="CP002545">
    <property type="protein sequence ID" value="ADY51696.1"/>
    <property type="molecule type" value="Genomic_DNA"/>
</dbReference>
<evidence type="ECO:0000313" key="5">
    <source>
        <dbReference type="Proteomes" id="UP000000310"/>
    </source>
</evidence>
<keyword evidence="1 3" id="KW-0808">Transferase</keyword>
<sequence>MPNQYFAIIVAGGSGKRMHSSIPKQFLLLNGKPILMHTIEKFHKSSYHPEIVLVLSESDIELWHELTKKHQFSIPHKIVPGGAERFFSVKNGLAILDDLASQEESAIVAIHDAVRPLVSISTIDRSYETAKKHGNAVTAVASRDSVRLQNQNGNQSVSRENVYLIQTPQTFNYKQLKQAYLNKYNTNFTDDASVVEASGYSIFIEEGDQFNIKITFPEDIIFAESFLKLNEK</sequence>
<evidence type="ECO:0000313" key="4">
    <source>
        <dbReference type="EMBL" id="ADY51696.1"/>
    </source>
</evidence>
<feature type="site" description="Transition state stabilizer" evidence="3">
    <location>
        <position position="24"/>
    </location>
</feature>
<feature type="site" description="Positions MEP for the nucleophilic attack" evidence="3">
    <location>
        <position position="159"/>
    </location>
</feature>
<dbReference type="PANTHER" id="PTHR32125:SF4">
    <property type="entry name" value="2-C-METHYL-D-ERYTHRITOL 4-PHOSPHATE CYTIDYLYLTRANSFERASE, CHLOROPLASTIC"/>
    <property type="match status" value="1"/>
</dbReference>
<keyword evidence="5" id="KW-1185">Reference proteome</keyword>
<reference evidence="4 5" key="1">
    <citation type="journal article" date="2011" name="Stand. Genomic Sci.">
        <title>Complete genome sequence of the gliding, heparinolytic Pedobacter saltans type strain (113).</title>
        <authorList>
            <person name="Liolios K."/>
            <person name="Sikorski J."/>
            <person name="Lu M."/>
            <person name="Nolan M."/>
            <person name="Lapidus A."/>
            <person name="Lucas S."/>
            <person name="Hammon N."/>
            <person name="Deshpande S."/>
            <person name="Cheng J.F."/>
            <person name="Tapia R."/>
            <person name="Han C."/>
            <person name="Goodwin L."/>
            <person name="Pitluck S."/>
            <person name="Huntemann M."/>
            <person name="Ivanova N."/>
            <person name="Pagani I."/>
            <person name="Mavromatis K."/>
            <person name="Ovchinikova G."/>
            <person name="Pati A."/>
            <person name="Chen A."/>
            <person name="Palaniappan K."/>
            <person name="Land M."/>
            <person name="Hauser L."/>
            <person name="Brambilla E.M."/>
            <person name="Kotsyurbenko O."/>
            <person name="Rohde M."/>
            <person name="Tindall B.J."/>
            <person name="Abt B."/>
            <person name="Goker M."/>
            <person name="Detter J.C."/>
            <person name="Woyke T."/>
            <person name="Bristow J."/>
            <person name="Eisen J.A."/>
            <person name="Markowitz V."/>
            <person name="Hugenholtz P."/>
            <person name="Klenk H.P."/>
            <person name="Kyrpides N.C."/>
        </authorList>
    </citation>
    <scope>NUCLEOTIDE SEQUENCE [LARGE SCALE GENOMIC DNA]</scope>
    <source>
        <strain evidence="5">ATCC 51119 / DSM 12145 / JCM 21818 / LMG 10337 / NBRC 100064 / NCIMB 13643</strain>
    </source>
</reference>
<dbReference type="Pfam" id="PF01128">
    <property type="entry name" value="IspD"/>
    <property type="match status" value="1"/>
</dbReference>
<keyword evidence="3" id="KW-0414">Isoprene biosynthesis</keyword>
<dbReference type="Proteomes" id="UP000000310">
    <property type="component" value="Chromosome"/>
</dbReference>
<dbReference type="GO" id="GO:0050518">
    <property type="term" value="F:2-C-methyl-D-erythritol 4-phosphate cytidylyltransferase activity"/>
    <property type="evidence" value="ECO:0007669"/>
    <property type="project" value="UniProtKB-UniRule"/>
</dbReference>
<dbReference type="InterPro" id="IPR050088">
    <property type="entry name" value="IspD/TarI_cytidylyltransf_bact"/>
</dbReference>
<dbReference type="eggNOG" id="COG1211">
    <property type="taxonomic scope" value="Bacteria"/>
</dbReference>
<evidence type="ECO:0000256" key="2">
    <source>
        <dbReference type="ARBA" id="ARBA00022695"/>
    </source>
</evidence>
<dbReference type="GO" id="GO:0019288">
    <property type="term" value="P:isopentenyl diphosphate biosynthetic process, methylerythritol 4-phosphate pathway"/>
    <property type="evidence" value="ECO:0007669"/>
    <property type="project" value="UniProtKB-UniRule"/>
</dbReference>
<dbReference type="InterPro" id="IPR001228">
    <property type="entry name" value="IspD"/>
</dbReference>
<dbReference type="NCBIfam" id="NF001186">
    <property type="entry name" value="PRK00155.2-3"/>
    <property type="match status" value="1"/>
</dbReference>
<comment type="pathway">
    <text evidence="3">Isoprenoid biosynthesis; isopentenyl diphosphate biosynthesis via DXP pathway; isopentenyl diphosphate from 1-deoxy-D-xylulose 5-phosphate: step 2/6.</text>
</comment>
<accession>F0SC99</accession>
<reference evidence="5" key="2">
    <citation type="submission" date="2011-02" db="EMBL/GenBank/DDBJ databases">
        <title>The complete genome of Pedobacter saltans DSM 12145.</title>
        <authorList>
            <consortium name="US DOE Joint Genome Institute (JGI-PGF)"/>
            <person name="Lucas S."/>
            <person name="Copeland A."/>
            <person name="Lapidus A."/>
            <person name="Bruce D."/>
            <person name="Goodwin L."/>
            <person name="Pitluck S."/>
            <person name="Kyrpides N."/>
            <person name="Mavromatis K."/>
            <person name="Pagani I."/>
            <person name="Ivanova N."/>
            <person name="Ovchinnikova G."/>
            <person name="Lu M."/>
            <person name="Detter J.C."/>
            <person name="Han C."/>
            <person name="Land M."/>
            <person name="Hauser L."/>
            <person name="Markowitz V."/>
            <person name="Cheng J.-F."/>
            <person name="Hugenholtz P."/>
            <person name="Woyke T."/>
            <person name="Wu D."/>
            <person name="Tindall B."/>
            <person name="Pomrenke H.G."/>
            <person name="Brambilla E."/>
            <person name="Klenk H.-P."/>
            <person name="Eisen J.A."/>
        </authorList>
    </citation>
    <scope>NUCLEOTIDE SEQUENCE [LARGE SCALE GENOMIC DNA]</scope>
    <source>
        <strain evidence="5">ATCC 51119 / DSM 12145 / JCM 21818 / LMG 10337 / NBRC 100064 / NCIMB 13643</strain>
    </source>
</reference>
<dbReference type="EC" id="2.7.7.60" evidence="3"/>
<evidence type="ECO:0000256" key="3">
    <source>
        <dbReference type="HAMAP-Rule" id="MF_00108"/>
    </source>
</evidence>
<dbReference type="NCBIfam" id="TIGR00453">
    <property type="entry name" value="ispD"/>
    <property type="match status" value="1"/>
</dbReference>
<dbReference type="CDD" id="cd02516">
    <property type="entry name" value="CDP-ME_synthetase"/>
    <property type="match status" value="1"/>
</dbReference>
<feature type="site" description="Positions MEP for the nucleophilic attack" evidence="3">
    <location>
        <position position="213"/>
    </location>
</feature>
<dbReference type="FunFam" id="3.90.550.10:FF:000003">
    <property type="entry name" value="2-C-methyl-D-erythritol 4-phosphate cytidylyltransferase"/>
    <property type="match status" value="1"/>
</dbReference>
<protein>
    <recommendedName>
        <fullName evidence="3">2-C-methyl-D-erythritol 4-phosphate cytidylyltransferase</fullName>
        <ecNumber evidence="3">2.7.7.60</ecNumber>
    </recommendedName>
    <alternativeName>
        <fullName evidence="3">4-diphosphocytidyl-2C-methyl-D-erythritol synthase</fullName>
    </alternativeName>
    <alternativeName>
        <fullName evidence="3">MEP cytidylyltransferase</fullName>
        <shortName evidence="3">MCT</shortName>
    </alternativeName>
</protein>
<dbReference type="InterPro" id="IPR034683">
    <property type="entry name" value="IspD/TarI"/>
</dbReference>
<dbReference type="HAMAP" id="MF_00108">
    <property type="entry name" value="IspD"/>
    <property type="match status" value="1"/>
</dbReference>
<name>F0SC99_PSESL</name>
<dbReference type="PANTHER" id="PTHR32125">
    <property type="entry name" value="2-C-METHYL-D-ERYTHRITOL 4-PHOSPHATE CYTIDYLYLTRANSFERASE, CHLOROPLASTIC"/>
    <property type="match status" value="1"/>
</dbReference>
<dbReference type="InterPro" id="IPR029044">
    <property type="entry name" value="Nucleotide-diphossugar_trans"/>
</dbReference>
<dbReference type="OrthoDB" id="9806837at2"/>
<dbReference type="RefSeq" id="WP_013632195.1">
    <property type="nucleotide sequence ID" value="NC_015177.1"/>
</dbReference>
<evidence type="ECO:0000256" key="1">
    <source>
        <dbReference type="ARBA" id="ARBA00022679"/>
    </source>
</evidence>
<comment type="function">
    <text evidence="3">Catalyzes the formation of 4-diphosphocytidyl-2-C-methyl-D-erythritol from CTP and 2-C-methyl-D-erythritol 4-phosphate (MEP).</text>
</comment>
<dbReference type="UniPathway" id="UPA00056">
    <property type="reaction ID" value="UER00093"/>
</dbReference>